<dbReference type="Proteomes" id="UP001497602">
    <property type="component" value="Unassembled WGS sequence"/>
</dbReference>
<feature type="transmembrane region" description="Helical" evidence="5">
    <location>
        <begin position="157"/>
        <end position="174"/>
    </location>
</feature>
<evidence type="ECO:0000256" key="2">
    <source>
        <dbReference type="ARBA" id="ARBA00022692"/>
    </source>
</evidence>
<sequence>MIYNQLSSILHKNKKLKRLFSMLLDHCFISLLIIPLTLLELVIPLIKPTLLVYNKVLFYIIIVIYLNKDFFYTKSISKRILGFQIIDIKTNKPASKFQCLIRNLTIFLWPIEIIVSFFNSNRRIGDMIANTKIIPCHSQKLISLWVDIKLIKLDLDAFITLLVTFIYCYLLSFLW</sequence>
<keyword evidence="8" id="KW-1185">Reference proteome</keyword>
<evidence type="ECO:0000313" key="8">
    <source>
        <dbReference type="Proteomes" id="UP001497602"/>
    </source>
</evidence>
<comment type="caution">
    <text evidence="7">The sequence shown here is derived from an EMBL/GenBank/DDBJ whole genome shotgun (WGS) entry which is preliminary data.</text>
</comment>
<evidence type="ECO:0000256" key="1">
    <source>
        <dbReference type="ARBA" id="ARBA00004141"/>
    </source>
</evidence>
<feature type="domain" description="RDD" evidence="6">
    <location>
        <begin position="17"/>
        <end position="130"/>
    </location>
</feature>
<keyword evidence="2 5" id="KW-0812">Transmembrane</keyword>
<feature type="transmembrane region" description="Helical" evidence="5">
    <location>
        <begin position="52"/>
        <end position="71"/>
    </location>
</feature>
<evidence type="ECO:0000256" key="3">
    <source>
        <dbReference type="ARBA" id="ARBA00022989"/>
    </source>
</evidence>
<dbReference type="Pfam" id="PF06271">
    <property type="entry name" value="RDD"/>
    <property type="match status" value="1"/>
</dbReference>
<dbReference type="InterPro" id="IPR010432">
    <property type="entry name" value="RDD"/>
</dbReference>
<evidence type="ECO:0000256" key="5">
    <source>
        <dbReference type="SAM" id="Phobius"/>
    </source>
</evidence>
<feature type="transmembrane region" description="Helical" evidence="5">
    <location>
        <begin position="99"/>
        <end position="118"/>
    </location>
</feature>
<accession>A0ABM9PHV7</accession>
<comment type="subcellular location">
    <subcellularLocation>
        <location evidence="1">Membrane</location>
        <topology evidence="1">Multi-pass membrane protein</topology>
    </subcellularLocation>
</comment>
<evidence type="ECO:0000256" key="4">
    <source>
        <dbReference type="ARBA" id="ARBA00023136"/>
    </source>
</evidence>
<reference evidence="7 8" key="1">
    <citation type="submission" date="2024-05" db="EMBL/GenBank/DDBJ databases">
        <authorList>
            <person name="Duchaud E."/>
        </authorList>
    </citation>
    <scope>NUCLEOTIDE SEQUENCE [LARGE SCALE GENOMIC DNA]</scope>
    <source>
        <strain evidence="7">Ena-SAMPLE-TAB-13-05-2024-13:56:06:370-140305</strain>
    </source>
</reference>
<protein>
    <submittedName>
        <fullName evidence="7">RDD domain-containing protein</fullName>
    </submittedName>
</protein>
<proteinExistence type="predicted"/>
<feature type="transmembrane region" description="Helical" evidence="5">
    <location>
        <begin position="20"/>
        <end position="46"/>
    </location>
</feature>
<name>A0ABM9PHV7_9FLAO</name>
<organism evidence="7 8">
    <name type="scientific">Tenacibaculum vairaonense</name>
    <dbReference type="NCBI Taxonomy" id="3137860"/>
    <lineage>
        <taxon>Bacteria</taxon>
        <taxon>Pseudomonadati</taxon>
        <taxon>Bacteroidota</taxon>
        <taxon>Flavobacteriia</taxon>
        <taxon>Flavobacteriales</taxon>
        <taxon>Flavobacteriaceae</taxon>
        <taxon>Tenacibaculum</taxon>
    </lineage>
</organism>
<gene>
    <name evidence="7" type="ORF">T190115A13A_130062</name>
</gene>
<keyword evidence="3 5" id="KW-1133">Transmembrane helix</keyword>
<keyword evidence="4 5" id="KW-0472">Membrane</keyword>
<dbReference type="EMBL" id="CAXJRC010000004">
    <property type="protein sequence ID" value="CAL2105187.1"/>
    <property type="molecule type" value="Genomic_DNA"/>
</dbReference>
<dbReference type="RefSeq" id="WP_412767099.1">
    <property type="nucleotide sequence ID" value="NZ_CAXJRC010000004.1"/>
</dbReference>
<evidence type="ECO:0000313" key="7">
    <source>
        <dbReference type="EMBL" id="CAL2105187.1"/>
    </source>
</evidence>
<evidence type="ECO:0000259" key="6">
    <source>
        <dbReference type="Pfam" id="PF06271"/>
    </source>
</evidence>